<sequence length="210" mass="22422">MRRKWLMVFCALAAAGCMVTACGGAEEKATEKASETQTESVAETETQQVTEKETEPETQTESETETAAQTEKATEEAAAEPKIMYVVSDVYIRQTADASSEAVAVAHLGDEVTAVPEDGKWCKVKLGDKEGYVVKDYLTDSKEEADQAVKSEEAAKAAAEAAAQAAQPQAAPSGGGVYEVSRQAFDDCDGSGHGYYEITYSDGSVRTEEY</sequence>
<evidence type="ECO:0000313" key="2">
    <source>
        <dbReference type="Proteomes" id="UP000307720"/>
    </source>
</evidence>
<protein>
    <submittedName>
        <fullName evidence="1">SH3 domain-containing protein</fullName>
    </submittedName>
</protein>
<comment type="caution">
    <text evidence="1">The sequence shown here is derived from an EMBL/GenBank/DDBJ whole genome shotgun (WGS) entry which is preliminary data.</text>
</comment>
<organism evidence="1 2">
    <name type="scientific">Hominisplanchenecus murintestinalis</name>
    <dbReference type="NCBI Taxonomy" id="2941517"/>
    <lineage>
        <taxon>Bacteria</taxon>
        <taxon>Bacillati</taxon>
        <taxon>Bacillota</taxon>
        <taxon>Clostridia</taxon>
        <taxon>Lachnospirales</taxon>
        <taxon>Lachnospiraceae</taxon>
        <taxon>Hominisplanchenecus</taxon>
    </lineage>
</organism>
<proteinExistence type="predicted"/>
<evidence type="ECO:0000313" key="1">
    <source>
        <dbReference type="EMBL" id="TGX98050.1"/>
    </source>
</evidence>
<keyword evidence="2" id="KW-1185">Reference proteome</keyword>
<accession>A0AC61QY61</accession>
<reference evidence="1" key="1">
    <citation type="submission" date="2019-04" db="EMBL/GenBank/DDBJ databases">
        <title>Microbes associate with the intestines of laboratory mice.</title>
        <authorList>
            <person name="Navarre W."/>
            <person name="Wong E."/>
            <person name="Huang K."/>
            <person name="Tropini C."/>
            <person name="Ng K."/>
            <person name="Yu B."/>
        </authorList>
    </citation>
    <scope>NUCLEOTIDE SEQUENCE</scope>
    <source>
        <strain evidence="1">NM72_1-8</strain>
    </source>
</reference>
<dbReference type="Proteomes" id="UP000307720">
    <property type="component" value="Unassembled WGS sequence"/>
</dbReference>
<gene>
    <name evidence="1" type="ORF">E5357_10200</name>
</gene>
<dbReference type="EMBL" id="SRZB01000022">
    <property type="protein sequence ID" value="TGX98050.1"/>
    <property type="molecule type" value="Genomic_DNA"/>
</dbReference>
<name>A0AC61QY61_9FIRM</name>